<proteinExistence type="inferred from homology"/>
<dbReference type="Pfam" id="PF00732">
    <property type="entry name" value="GMC_oxred_N"/>
    <property type="match status" value="1"/>
</dbReference>
<keyword evidence="4 5" id="KW-0274">FAD</keyword>
<keyword evidence="3 6" id="KW-0285">Flavoprotein</keyword>
<dbReference type="Gene3D" id="3.30.560.10">
    <property type="entry name" value="Glucose Oxidase, domain 3"/>
    <property type="match status" value="1"/>
</dbReference>
<dbReference type="EMBL" id="BEYU01000158">
    <property type="protein sequence ID" value="GBG33487.1"/>
    <property type="molecule type" value="Genomic_DNA"/>
</dbReference>
<gene>
    <name evidence="9" type="ORF">FCC1311_097102</name>
</gene>
<feature type="domain" description="Glucose-methanol-choline oxidoreductase N-terminal" evidence="7">
    <location>
        <begin position="87"/>
        <end position="110"/>
    </location>
</feature>
<comment type="caution">
    <text evidence="9">The sequence shown here is derived from an EMBL/GenBank/DDBJ whole genome shotgun (WGS) entry which is preliminary data.</text>
</comment>
<dbReference type="InterPro" id="IPR036188">
    <property type="entry name" value="FAD/NAD-bd_sf"/>
</dbReference>
<evidence type="ECO:0000256" key="1">
    <source>
        <dbReference type="ARBA" id="ARBA00001974"/>
    </source>
</evidence>
<dbReference type="PROSITE" id="PS00624">
    <property type="entry name" value="GMC_OXRED_2"/>
    <property type="match status" value="1"/>
</dbReference>
<dbReference type="PROSITE" id="PS00623">
    <property type="entry name" value="GMC_OXRED_1"/>
    <property type="match status" value="1"/>
</dbReference>
<name>A0A2R5GRI0_9STRA</name>
<evidence type="ECO:0000256" key="4">
    <source>
        <dbReference type="ARBA" id="ARBA00022827"/>
    </source>
</evidence>
<dbReference type="InterPro" id="IPR007867">
    <property type="entry name" value="GMC_OxRtase_C"/>
</dbReference>
<dbReference type="PANTHER" id="PTHR11552">
    <property type="entry name" value="GLUCOSE-METHANOL-CHOLINE GMC OXIDOREDUCTASE"/>
    <property type="match status" value="1"/>
</dbReference>
<accession>A0A2R5GRI0</accession>
<dbReference type="InterPro" id="IPR012132">
    <property type="entry name" value="GMC_OxRdtase"/>
</dbReference>
<evidence type="ECO:0000313" key="10">
    <source>
        <dbReference type="Proteomes" id="UP000241890"/>
    </source>
</evidence>
<feature type="binding site" evidence="5">
    <location>
        <position position="241"/>
    </location>
    <ligand>
        <name>FAD</name>
        <dbReference type="ChEBI" id="CHEBI:57692"/>
    </ligand>
</feature>
<evidence type="ECO:0000256" key="2">
    <source>
        <dbReference type="ARBA" id="ARBA00010790"/>
    </source>
</evidence>
<evidence type="ECO:0000259" key="8">
    <source>
        <dbReference type="PROSITE" id="PS00624"/>
    </source>
</evidence>
<keyword evidence="10" id="KW-1185">Reference proteome</keyword>
<evidence type="ECO:0000256" key="3">
    <source>
        <dbReference type="ARBA" id="ARBA00022630"/>
    </source>
</evidence>
<evidence type="ECO:0000256" key="6">
    <source>
        <dbReference type="RuleBase" id="RU003968"/>
    </source>
</evidence>
<dbReference type="Proteomes" id="UP000241890">
    <property type="component" value="Unassembled WGS sequence"/>
</dbReference>
<evidence type="ECO:0000256" key="5">
    <source>
        <dbReference type="PIRSR" id="PIRSR000137-2"/>
    </source>
</evidence>
<dbReference type="AlphaFoldDB" id="A0A2R5GRI0"/>
<reference evidence="9 10" key="1">
    <citation type="submission" date="2017-12" db="EMBL/GenBank/DDBJ databases">
        <title>Sequencing, de novo assembly and annotation of complete genome of a new Thraustochytrid species, strain FCC1311.</title>
        <authorList>
            <person name="Sedici K."/>
            <person name="Godart F."/>
            <person name="Aiese Cigliano R."/>
            <person name="Sanseverino W."/>
            <person name="Barakat M."/>
            <person name="Ortet P."/>
            <person name="Marechal E."/>
            <person name="Cagnac O."/>
            <person name="Amato A."/>
        </authorList>
    </citation>
    <scope>NUCLEOTIDE SEQUENCE [LARGE SCALE GENOMIC DNA]</scope>
</reference>
<dbReference type="Pfam" id="PF05199">
    <property type="entry name" value="GMC_oxred_C"/>
    <property type="match status" value="1"/>
</dbReference>
<comment type="similarity">
    <text evidence="2 6">Belongs to the GMC oxidoreductase family.</text>
</comment>
<dbReference type="PIRSF" id="PIRSF000137">
    <property type="entry name" value="Alcohol_oxidase"/>
    <property type="match status" value="1"/>
</dbReference>
<comment type="cofactor">
    <cofactor evidence="1 5">
        <name>FAD</name>
        <dbReference type="ChEBI" id="CHEBI:57692"/>
    </cofactor>
</comment>
<organism evidence="9 10">
    <name type="scientific">Hondaea fermentalgiana</name>
    <dbReference type="NCBI Taxonomy" id="2315210"/>
    <lineage>
        <taxon>Eukaryota</taxon>
        <taxon>Sar</taxon>
        <taxon>Stramenopiles</taxon>
        <taxon>Bigyra</taxon>
        <taxon>Labyrinthulomycetes</taxon>
        <taxon>Thraustochytrida</taxon>
        <taxon>Thraustochytriidae</taxon>
        <taxon>Hondaea</taxon>
    </lineage>
</organism>
<evidence type="ECO:0000313" key="9">
    <source>
        <dbReference type="EMBL" id="GBG33487.1"/>
    </source>
</evidence>
<feature type="domain" description="Glucose-methanol-choline oxidoreductase N-terminal" evidence="8">
    <location>
        <begin position="287"/>
        <end position="301"/>
    </location>
</feature>
<dbReference type="GO" id="GO:0050660">
    <property type="term" value="F:flavin adenine dinucleotide binding"/>
    <property type="evidence" value="ECO:0007669"/>
    <property type="project" value="InterPro"/>
</dbReference>
<dbReference type="SUPFAM" id="SSF54373">
    <property type="entry name" value="FAD-linked reductases, C-terminal domain"/>
    <property type="match status" value="1"/>
</dbReference>
<dbReference type="Gene3D" id="3.50.50.60">
    <property type="entry name" value="FAD/NAD(P)-binding domain"/>
    <property type="match status" value="1"/>
</dbReference>
<dbReference type="SUPFAM" id="SSF51905">
    <property type="entry name" value="FAD/NAD(P)-binding domain"/>
    <property type="match status" value="1"/>
</dbReference>
<protein>
    <submittedName>
        <fullName evidence="9">Choline dehydrogenase, mitochondrial</fullName>
    </submittedName>
</protein>
<sequence length="593" mass="64653">MASAKADLTFDYVVIGAGSAGCVAASRLSENPEVSVLLLEAGGSNQTYAVQQPLVTLAGLQNSKFDWAFRSEPQGQQNGRVAHWPRGKCLGGSSSINYMLYVRGDKRNYDQWAREFGCEGWSYEEVLPFFKKSESLTRSKMMDSSYHDAKTHGFEGPLKVTDLGDPKYKFPAKHTSECFVAACEEHGIQGPRDFNGAEQDGAGMAQVTVCDGKRVDTASAFLFATGAMKRSNLTVLTHAHVEQIVIENGTAIGVRFKSGKHSAATLKSDAVPSRFAGARHEVVLSAGAVGTPQLLMLSGVGPREELQKHGIACVSDLPVGENLSDHLLIPIEYAIEKHIPSFSGSGSEVLRGFYDYYSKRNGTFAAPLVTAMAFFRSGVRPEEDGNDVQIHFCPYAFNDKKVLRDNLGYDTSQPRYKDLGPPARVMFIPTAIRPRSKGSVKLRSASAFDSPVIDPKYLDHDDDLRMLTACYRKCIELAEKSTAFKNHLGARTVNEDSAYAPNSDEYIEEEIRNCSLTIYHPVGTAKMGRVDDPNTVVDAKTLKVKGVRNLRVADASVFPEVPSGNTNAPAIMVGERVADMISKSTTASQEFQA</sequence>
<dbReference type="OrthoDB" id="269227at2759"/>
<dbReference type="InterPro" id="IPR000172">
    <property type="entry name" value="GMC_OxRdtase_N"/>
</dbReference>
<dbReference type="PROSITE" id="PS51257">
    <property type="entry name" value="PROKAR_LIPOPROTEIN"/>
    <property type="match status" value="1"/>
</dbReference>
<dbReference type="PANTHER" id="PTHR11552:SF147">
    <property type="entry name" value="CHOLINE DEHYDROGENASE, MITOCHONDRIAL"/>
    <property type="match status" value="1"/>
</dbReference>
<dbReference type="InParanoid" id="A0A2R5GRI0"/>
<evidence type="ECO:0000259" key="7">
    <source>
        <dbReference type="PROSITE" id="PS00623"/>
    </source>
</evidence>
<dbReference type="GO" id="GO:0016614">
    <property type="term" value="F:oxidoreductase activity, acting on CH-OH group of donors"/>
    <property type="evidence" value="ECO:0007669"/>
    <property type="project" value="InterPro"/>
</dbReference>